<proteinExistence type="predicted"/>
<name>A0A381SZ46_9ZZZZ</name>
<dbReference type="AlphaFoldDB" id="A0A381SZ46"/>
<accession>A0A381SZ46</accession>
<protein>
    <submittedName>
        <fullName evidence="1">Uncharacterized protein</fullName>
    </submittedName>
</protein>
<gene>
    <name evidence="1" type="ORF">METZ01_LOCUS62090</name>
</gene>
<sequence length="74" mass="7983">MSSKISRSFFSHVFLHFSTGASVFHESIIPLNNGPSNTSCIVWACKLLLYFSLSSPNNVLAGCPAPIFNASAFT</sequence>
<evidence type="ECO:0000313" key="1">
    <source>
        <dbReference type="EMBL" id="SVA09236.1"/>
    </source>
</evidence>
<dbReference type="EMBL" id="UINC01003786">
    <property type="protein sequence ID" value="SVA09236.1"/>
    <property type="molecule type" value="Genomic_DNA"/>
</dbReference>
<reference evidence="1" key="1">
    <citation type="submission" date="2018-05" db="EMBL/GenBank/DDBJ databases">
        <authorList>
            <person name="Lanie J.A."/>
            <person name="Ng W.-L."/>
            <person name="Kazmierczak K.M."/>
            <person name="Andrzejewski T.M."/>
            <person name="Davidsen T.M."/>
            <person name="Wayne K.J."/>
            <person name="Tettelin H."/>
            <person name="Glass J.I."/>
            <person name="Rusch D."/>
            <person name="Podicherti R."/>
            <person name="Tsui H.-C.T."/>
            <person name="Winkler M.E."/>
        </authorList>
    </citation>
    <scope>NUCLEOTIDE SEQUENCE</scope>
</reference>
<organism evidence="1">
    <name type="scientific">marine metagenome</name>
    <dbReference type="NCBI Taxonomy" id="408172"/>
    <lineage>
        <taxon>unclassified sequences</taxon>
        <taxon>metagenomes</taxon>
        <taxon>ecological metagenomes</taxon>
    </lineage>
</organism>